<reference evidence="2 4" key="1">
    <citation type="journal article" date="2017" name="Nature">
        <title>The sunflower genome provides insights into oil metabolism, flowering and Asterid evolution.</title>
        <authorList>
            <person name="Badouin H."/>
            <person name="Gouzy J."/>
            <person name="Grassa C.J."/>
            <person name="Murat F."/>
            <person name="Staton S.E."/>
            <person name="Cottret L."/>
            <person name="Lelandais-Briere C."/>
            <person name="Owens G.L."/>
            <person name="Carrere S."/>
            <person name="Mayjonade B."/>
            <person name="Legrand L."/>
            <person name="Gill N."/>
            <person name="Kane N.C."/>
            <person name="Bowers J.E."/>
            <person name="Hubner S."/>
            <person name="Bellec A."/>
            <person name="Berard A."/>
            <person name="Berges H."/>
            <person name="Blanchet N."/>
            <person name="Boniface M.C."/>
            <person name="Brunel D."/>
            <person name="Catrice O."/>
            <person name="Chaidir N."/>
            <person name="Claudel C."/>
            <person name="Donnadieu C."/>
            <person name="Faraut T."/>
            <person name="Fievet G."/>
            <person name="Helmstetter N."/>
            <person name="King M."/>
            <person name="Knapp S.J."/>
            <person name="Lai Z."/>
            <person name="Le Paslier M.C."/>
            <person name="Lippi Y."/>
            <person name="Lorenzon L."/>
            <person name="Mandel J.R."/>
            <person name="Marage G."/>
            <person name="Marchand G."/>
            <person name="Marquand E."/>
            <person name="Bret-Mestries E."/>
            <person name="Morien E."/>
            <person name="Nambeesan S."/>
            <person name="Nguyen T."/>
            <person name="Pegot-Espagnet P."/>
            <person name="Pouilly N."/>
            <person name="Raftis F."/>
            <person name="Sallet E."/>
            <person name="Schiex T."/>
            <person name="Thomas J."/>
            <person name="Vandecasteele C."/>
            <person name="Vares D."/>
            <person name="Vear F."/>
            <person name="Vautrin S."/>
            <person name="Crespi M."/>
            <person name="Mangin B."/>
            <person name="Burke J.M."/>
            <person name="Salse J."/>
            <person name="Munos S."/>
            <person name="Vincourt P."/>
            <person name="Rieseberg L.H."/>
            <person name="Langlade N.B."/>
        </authorList>
    </citation>
    <scope>NUCLEOTIDE SEQUENCE [LARGE SCALE GENOMIC DNA]</scope>
    <source>
        <strain evidence="4">cv. SF193</strain>
        <tissue evidence="2">Leaves</tissue>
    </source>
</reference>
<feature type="region of interest" description="Disordered" evidence="1">
    <location>
        <begin position="1"/>
        <end position="37"/>
    </location>
</feature>
<keyword evidence="4" id="KW-1185">Reference proteome</keyword>
<dbReference type="AlphaFoldDB" id="A0A251SD17"/>
<reference evidence="2" key="3">
    <citation type="submission" date="2020-06" db="EMBL/GenBank/DDBJ databases">
        <title>Helianthus annuus Genome sequencing and assembly Release 2.</title>
        <authorList>
            <person name="Gouzy J."/>
            <person name="Langlade N."/>
            <person name="Munos S."/>
        </authorList>
    </citation>
    <scope>NUCLEOTIDE SEQUENCE</scope>
    <source>
        <tissue evidence="2">Leaves</tissue>
    </source>
</reference>
<dbReference type="Gramene" id="mRNA:HanXRQr2_Chr11g0489401">
    <property type="protein sequence ID" value="CDS:HanXRQr2_Chr11g0489401.1"/>
    <property type="gene ID" value="HanXRQr2_Chr11g0489401"/>
</dbReference>
<name>A0A251SD17_HELAN</name>
<dbReference type="EMBL" id="MNCJ02000326">
    <property type="protein sequence ID" value="KAF5781913.1"/>
    <property type="molecule type" value="Genomic_DNA"/>
</dbReference>
<proteinExistence type="predicted"/>
<protein>
    <submittedName>
        <fullName evidence="3">Uncharacterized protein</fullName>
    </submittedName>
</protein>
<evidence type="ECO:0000313" key="2">
    <source>
        <dbReference type="EMBL" id="KAF5781913.1"/>
    </source>
</evidence>
<dbReference type="EMBL" id="CM007904">
    <property type="protein sequence ID" value="OTF96528.1"/>
    <property type="molecule type" value="Genomic_DNA"/>
</dbReference>
<reference evidence="3" key="2">
    <citation type="submission" date="2017-02" db="EMBL/GenBank/DDBJ databases">
        <title>Sunflower complete genome.</title>
        <authorList>
            <person name="Langlade N."/>
            <person name="Munos S."/>
        </authorList>
    </citation>
    <scope>NUCLEOTIDE SEQUENCE [LARGE SCALE GENOMIC DNA]</scope>
    <source>
        <tissue evidence="3">Leaves</tissue>
    </source>
</reference>
<dbReference type="Proteomes" id="UP000215914">
    <property type="component" value="Chromosome 15"/>
</dbReference>
<sequence>MSYRKNSPEKSAQPPPSPHPLLFDVKPPPGPDRRGTRRGIVSFIERVALFRSSPEVVGVESLEARR</sequence>
<evidence type="ECO:0000256" key="1">
    <source>
        <dbReference type="SAM" id="MobiDB-lite"/>
    </source>
</evidence>
<evidence type="ECO:0000313" key="3">
    <source>
        <dbReference type="EMBL" id="OTF96528.1"/>
    </source>
</evidence>
<organism evidence="3 4">
    <name type="scientific">Helianthus annuus</name>
    <name type="common">Common sunflower</name>
    <dbReference type="NCBI Taxonomy" id="4232"/>
    <lineage>
        <taxon>Eukaryota</taxon>
        <taxon>Viridiplantae</taxon>
        <taxon>Streptophyta</taxon>
        <taxon>Embryophyta</taxon>
        <taxon>Tracheophyta</taxon>
        <taxon>Spermatophyta</taxon>
        <taxon>Magnoliopsida</taxon>
        <taxon>eudicotyledons</taxon>
        <taxon>Gunneridae</taxon>
        <taxon>Pentapetalae</taxon>
        <taxon>asterids</taxon>
        <taxon>campanulids</taxon>
        <taxon>Asterales</taxon>
        <taxon>Asteraceae</taxon>
        <taxon>Asteroideae</taxon>
        <taxon>Heliantheae alliance</taxon>
        <taxon>Heliantheae</taxon>
        <taxon>Helianthus</taxon>
    </lineage>
</organism>
<gene>
    <name evidence="3" type="ORF">HannXRQ_Chr15g0495161</name>
    <name evidence="2" type="ORF">HanXRQr2_Chr11g0489401</name>
</gene>
<evidence type="ECO:0000313" key="4">
    <source>
        <dbReference type="Proteomes" id="UP000215914"/>
    </source>
</evidence>
<dbReference type="InParanoid" id="A0A251SD17"/>
<accession>A0A251SD17</accession>